<evidence type="ECO:0000313" key="3">
    <source>
        <dbReference type="Proteomes" id="UP000288805"/>
    </source>
</evidence>
<evidence type="ECO:0000313" key="2">
    <source>
        <dbReference type="EMBL" id="RVW52411.1"/>
    </source>
</evidence>
<organism evidence="2 3">
    <name type="scientific">Vitis vinifera</name>
    <name type="common">Grape</name>
    <dbReference type="NCBI Taxonomy" id="29760"/>
    <lineage>
        <taxon>Eukaryota</taxon>
        <taxon>Viridiplantae</taxon>
        <taxon>Streptophyta</taxon>
        <taxon>Embryophyta</taxon>
        <taxon>Tracheophyta</taxon>
        <taxon>Spermatophyta</taxon>
        <taxon>Magnoliopsida</taxon>
        <taxon>eudicotyledons</taxon>
        <taxon>Gunneridae</taxon>
        <taxon>Pentapetalae</taxon>
        <taxon>rosids</taxon>
        <taxon>Vitales</taxon>
        <taxon>Vitaceae</taxon>
        <taxon>Viteae</taxon>
        <taxon>Vitis</taxon>
    </lineage>
</organism>
<sequence length="88" mass="8874">MVTSSSPLRAIEAKKINLADVGIVGGLSDGSDEREKGPQTSFSMGQAMGIGSGLGKSGFTSPPTGGVGGDDIFSSLGSQQYQFGGFKK</sequence>
<accession>A0A438EXE3</accession>
<proteinExistence type="predicted"/>
<evidence type="ECO:0000256" key="1">
    <source>
        <dbReference type="SAM" id="MobiDB-lite"/>
    </source>
</evidence>
<dbReference type="AlphaFoldDB" id="A0A438EXE3"/>
<comment type="caution">
    <text evidence="2">The sequence shown here is derived from an EMBL/GenBank/DDBJ whole genome shotgun (WGS) entry which is preliminary data.</text>
</comment>
<feature type="region of interest" description="Disordered" evidence="1">
    <location>
        <begin position="25"/>
        <end position="73"/>
    </location>
</feature>
<reference evidence="2 3" key="1">
    <citation type="journal article" date="2018" name="PLoS Genet.">
        <title>Population sequencing reveals clonal diversity and ancestral inbreeding in the grapevine cultivar Chardonnay.</title>
        <authorList>
            <person name="Roach M.J."/>
            <person name="Johnson D.L."/>
            <person name="Bohlmann J."/>
            <person name="van Vuuren H.J."/>
            <person name="Jones S.J."/>
            <person name="Pretorius I.S."/>
            <person name="Schmidt S.A."/>
            <person name="Borneman A.R."/>
        </authorList>
    </citation>
    <scope>NUCLEOTIDE SEQUENCE [LARGE SCALE GENOMIC DNA]</scope>
    <source>
        <strain evidence="3">cv. Chardonnay</strain>
        <tissue evidence="2">Leaf</tissue>
    </source>
</reference>
<dbReference type="Proteomes" id="UP000288805">
    <property type="component" value="Unassembled WGS sequence"/>
</dbReference>
<gene>
    <name evidence="2" type="ORF">CK203_072030</name>
</gene>
<name>A0A438EXE3_VITVI</name>
<protein>
    <submittedName>
        <fullName evidence="2">Uncharacterized protein</fullName>
    </submittedName>
</protein>
<dbReference type="EMBL" id="QGNW01001168">
    <property type="protein sequence ID" value="RVW52411.1"/>
    <property type="molecule type" value="Genomic_DNA"/>
</dbReference>